<dbReference type="Gene3D" id="1.10.3430.10">
    <property type="entry name" value="Ammonium transporter AmtB like domains"/>
    <property type="match status" value="1"/>
</dbReference>
<dbReference type="GO" id="GO:0008519">
    <property type="term" value="F:ammonium channel activity"/>
    <property type="evidence" value="ECO:0007669"/>
    <property type="project" value="InterPro"/>
</dbReference>
<reference evidence="11 12" key="1">
    <citation type="submission" date="2019-03" db="EMBL/GenBank/DDBJ databases">
        <title>Comparative insights into the high quality Complete genome sequence of highly metal resistant Cupriavidus metallidurans strain BS1 isolated from a gold-copper mine.</title>
        <authorList>
            <person name="Mazhar H.S."/>
            <person name="Rensing C."/>
        </authorList>
    </citation>
    <scope>NUCLEOTIDE SEQUENCE [LARGE SCALE GENOMIC DNA]</scope>
    <source>
        <strain evidence="11 12">BS1</strain>
        <plasmid evidence="11 12">p1</plasmid>
    </source>
</reference>
<feature type="transmembrane region" description="Helical" evidence="8">
    <location>
        <begin position="239"/>
        <end position="258"/>
    </location>
</feature>
<dbReference type="PANTHER" id="PTHR43029:SF10">
    <property type="entry name" value="AMMONIUM TRANSPORTER MEP2"/>
    <property type="match status" value="1"/>
</dbReference>
<dbReference type="GO" id="GO:0005886">
    <property type="term" value="C:plasma membrane"/>
    <property type="evidence" value="ECO:0007669"/>
    <property type="project" value="UniProtKB-SubCell"/>
</dbReference>
<feature type="transmembrane region" description="Helical" evidence="8">
    <location>
        <begin position="316"/>
        <end position="334"/>
    </location>
</feature>
<organism evidence="11 12">
    <name type="scientific">Cupriavidus metallidurans</name>
    <dbReference type="NCBI Taxonomy" id="119219"/>
    <lineage>
        <taxon>Bacteria</taxon>
        <taxon>Pseudomonadati</taxon>
        <taxon>Pseudomonadota</taxon>
        <taxon>Betaproteobacteria</taxon>
        <taxon>Burkholderiales</taxon>
        <taxon>Burkholderiaceae</taxon>
        <taxon>Cupriavidus</taxon>
    </lineage>
</organism>
<keyword evidence="9" id="KW-0732">Signal</keyword>
<feature type="signal peptide" evidence="9">
    <location>
        <begin position="1"/>
        <end position="27"/>
    </location>
</feature>
<keyword evidence="4 8" id="KW-0812">Transmembrane</keyword>
<gene>
    <name evidence="11" type="ORF">DDF84_033095</name>
</gene>
<evidence type="ECO:0000256" key="3">
    <source>
        <dbReference type="ARBA" id="ARBA00022448"/>
    </source>
</evidence>
<feature type="transmembrane region" description="Helical" evidence="8">
    <location>
        <begin position="76"/>
        <end position="96"/>
    </location>
</feature>
<comment type="subcellular location">
    <subcellularLocation>
        <location evidence="8">Cell membrane</location>
        <topology evidence="8">Multi-pass membrane protein</topology>
    </subcellularLocation>
    <subcellularLocation>
        <location evidence="1">Membrane</location>
        <topology evidence="1">Multi-pass membrane protein</topology>
    </subcellularLocation>
</comment>
<proteinExistence type="inferred from homology"/>
<dbReference type="InterPro" id="IPR001905">
    <property type="entry name" value="Ammonium_transpt"/>
</dbReference>
<dbReference type="EMBL" id="CP037902">
    <property type="protein sequence ID" value="QBP14539.1"/>
    <property type="molecule type" value="Genomic_DNA"/>
</dbReference>
<evidence type="ECO:0000256" key="5">
    <source>
        <dbReference type="ARBA" id="ARBA00022989"/>
    </source>
</evidence>
<feature type="transmembrane region" description="Helical" evidence="8">
    <location>
        <begin position="264"/>
        <end position="283"/>
    </location>
</feature>
<evidence type="ECO:0000256" key="2">
    <source>
        <dbReference type="ARBA" id="ARBA00005887"/>
    </source>
</evidence>
<dbReference type="Pfam" id="PF00909">
    <property type="entry name" value="Ammonium_transp"/>
    <property type="match status" value="1"/>
</dbReference>
<dbReference type="AlphaFoldDB" id="A0A482J555"/>
<sequence>MGSSIRSSLRHAALGLLSATLWLPAHAADTAAAASKLNTGDTAYLVTCSLVVLLMTLPGLALFYGGLARTKNVISVLTQVFAVASMISVLWALYGYTFAFDDGGSLQAWIGGTSKLFLHGVTQDAMRDTVPELLFFLFMLMFAAITPTIIVGAFAERIRFSAVLVFMAVWFTINYVPMAHIAWGGGWMLTLGVQDFAGGNVIHINAGIASLVAAWMVGPRHGYGTAAMAPHNMTMTMTGGSMLWVGWLGFCGGCALLANGFAVLVIVNTMLAAATGALSWMLLEWKHRGKPSLLGVVSGAVAGLVAITPACGFVGPMGALVIGLLVSPCCILAIEKFKPMLGLDDSFDVFGVHGVGGLVGGVLTTVFALPALGGLGFAEGRSFATQMLIQVGAMAFSVIFSILTSWISFRVAAVLCGGLRVDHAHESDGLDLASHGESGYKFLP</sequence>
<feature type="domain" description="Ammonium transporter AmtB-like" evidence="10">
    <location>
        <begin position="44"/>
        <end position="440"/>
    </location>
</feature>
<feature type="transmembrane region" description="Helical" evidence="8">
    <location>
        <begin position="355"/>
        <end position="377"/>
    </location>
</feature>
<dbReference type="OrthoDB" id="9814202at2"/>
<evidence type="ECO:0000313" key="12">
    <source>
        <dbReference type="Proteomes" id="UP000253772"/>
    </source>
</evidence>
<accession>A0A482J555</accession>
<dbReference type="NCBIfam" id="TIGR00836">
    <property type="entry name" value="amt"/>
    <property type="match status" value="1"/>
</dbReference>
<dbReference type="InterPro" id="IPR024041">
    <property type="entry name" value="NH4_transpt_AmtB-like_dom"/>
</dbReference>
<dbReference type="InterPro" id="IPR018047">
    <property type="entry name" value="Ammonium_transpt_CS"/>
</dbReference>
<comment type="similarity">
    <text evidence="2 8">Belongs to the ammonia transporter channel (TC 1.A.11.2) family.</text>
</comment>
<evidence type="ECO:0000256" key="8">
    <source>
        <dbReference type="RuleBase" id="RU362002"/>
    </source>
</evidence>
<dbReference type="Proteomes" id="UP000253772">
    <property type="component" value="Plasmid p1"/>
</dbReference>
<evidence type="ECO:0000256" key="4">
    <source>
        <dbReference type="ARBA" id="ARBA00022692"/>
    </source>
</evidence>
<evidence type="ECO:0000256" key="7">
    <source>
        <dbReference type="ARBA" id="ARBA00023177"/>
    </source>
</evidence>
<feature type="transmembrane region" description="Helical" evidence="8">
    <location>
        <begin position="162"/>
        <end position="184"/>
    </location>
</feature>
<evidence type="ECO:0000259" key="10">
    <source>
        <dbReference type="Pfam" id="PF00909"/>
    </source>
</evidence>
<evidence type="ECO:0000256" key="6">
    <source>
        <dbReference type="ARBA" id="ARBA00023136"/>
    </source>
</evidence>
<feature type="chain" id="PRO_5019829391" description="Ammonium transporter" evidence="9">
    <location>
        <begin position="28"/>
        <end position="444"/>
    </location>
</feature>
<keyword evidence="5 8" id="KW-1133">Transmembrane helix</keyword>
<dbReference type="PANTHER" id="PTHR43029">
    <property type="entry name" value="AMMONIUM TRANSPORTER MEP2"/>
    <property type="match status" value="1"/>
</dbReference>
<keyword evidence="6 8" id="KW-0472">Membrane</keyword>
<evidence type="ECO:0000256" key="9">
    <source>
        <dbReference type="SAM" id="SignalP"/>
    </source>
</evidence>
<feature type="transmembrane region" description="Helical" evidence="8">
    <location>
        <begin position="133"/>
        <end position="155"/>
    </location>
</feature>
<feature type="transmembrane region" description="Helical" evidence="8">
    <location>
        <begin position="43"/>
        <end position="64"/>
    </location>
</feature>
<feature type="transmembrane region" description="Helical" evidence="8">
    <location>
        <begin position="292"/>
        <end position="310"/>
    </location>
</feature>
<dbReference type="SUPFAM" id="SSF111352">
    <property type="entry name" value="Ammonium transporter"/>
    <property type="match status" value="1"/>
</dbReference>
<dbReference type="PROSITE" id="PS01219">
    <property type="entry name" value="AMMONIUM_TRANSP"/>
    <property type="match status" value="1"/>
</dbReference>
<geneLocation type="plasmid" evidence="11">
    <name>p1</name>
</geneLocation>
<evidence type="ECO:0000256" key="1">
    <source>
        <dbReference type="ARBA" id="ARBA00004141"/>
    </source>
</evidence>
<keyword evidence="7 8" id="KW-0924">Ammonia transport</keyword>
<feature type="transmembrane region" description="Helical" evidence="8">
    <location>
        <begin position="383"/>
        <end position="403"/>
    </location>
</feature>
<keyword evidence="3 8" id="KW-0813">Transport</keyword>
<evidence type="ECO:0000313" key="11">
    <source>
        <dbReference type="EMBL" id="QBP14539.1"/>
    </source>
</evidence>
<protein>
    <recommendedName>
        <fullName evidence="8">Ammonium transporter</fullName>
    </recommendedName>
</protein>
<keyword evidence="11" id="KW-0614">Plasmid</keyword>
<dbReference type="InterPro" id="IPR029020">
    <property type="entry name" value="Ammonium/urea_transptr"/>
</dbReference>
<name>A0A482J555_9BURK</name>
<feature type="transmembrane region" description="Helical" evidence="8">
    <location>
        <begin position="196"/>
        <end position="218"/>
    </location>
</feature>
<dbReference type="RefSeq" id="WP_017511434.1">
    <property type="nucleotide sequence ID" value="NZ_CP037902.1"/>
</dbReference>